<dbReference type="PROSITE" id="PS50102">
    <property type="entry name" value="RRM"/>
    <property type="match status" value="1"/>
</dbReference>
<dbReference type="Pfam" id="PF00076">
    <property type="entry name" value="RRM_1"/>
    <property type="match status" value="1"/>
</dbReference>
<gene>
    <name evidence="4" type="ORF">QJS10_CPA03g00265</name>
</gene>
<dbReference type="Gene3D" id="3.30.70.330">
    <property type="match status" value="1"/>
</dbReference>
<dbReference type="InterPro" id="IPR012677">
    <property type="entry name" value="Nucleotide-bd_a/b_plait_sf"/>
</dbReference>
<dbReference type="InterPro" id="IPR000504">
    <property type="entry name" value="RRM_dom"/>
</dbReference>
<evidence type="ECO:0000313" key="5">
    <source>
        <dbReference type="Proteomes" id="UP001180020"/>
    </source>
</evidence>
<comment type="caution">
    <text evidence="4">The sequence shown here is derived from an EMBL/GenBank/DDBJ whole genome shotgun (WGS) entry which is preliminary data.</text>
</comment>
<reference evidence="4" key="1">
    <citation type="journal article" date="2023" name="Nat. Commun.">
        <title>Diploid and tetraploid genomes of Acorus and the evolution of monocots.</title>
        <authorList>
            <person name="Ma L."/>
            <person name="Liu K.W."/>
            <person name="Li Z."/>
            <person name="Hsiao Y.Y."/>
            <person name="Qi Y."/>
            <person name="Fu T."/>
            <person name="Tang G.D."/>
            <person name="Zhang D."/>
            <person name="Sun W.H."/>
            <person name="Liu D.K."/>
            <person name="Li Y."/>
            <person name="Chen G.Z."/>
            <person name="Liu X.D."/>
            <person name="Liao X.Y."/>
            <person name="Jiang Y.T."/>
            <person name="Yu X."/>
            <person name="Hao Y."/>
            <person name="Huang J."/>
            <person name="Zhao X.W."/>
            <person name="Ke S."/>
            <person name="Chen Y.Y."/>
            <person name="Wu W.L."/>
            <person name="Hsu J.L."/>
            <person name="Lin Y.F."/>
            <person name="Huang M.D."/>
            <person name="Li C.Y."/>
            <person name="Huang L."/>
            <person name="Wang Z.W."/>
            <person name="Zhao X."/>
            <person name="Zhong W.Y."/>
            <person name="Peng D.H."/>
            <person name="Ahmad S."/>
            <person name="Lan S."/>
            <person name="Zhang J.S."/>
            <person name="Tsai W.C."/>
            <person name="Van de Peer Y."/>
            <person name="Liu Z.J."/>
        </authorList>
    </citation>
    <scope>NUCLEOTIDE SEQUENCE</scope>
    <source>
        <strain evidence="4">CP</strain>
    </source>
</reference>
<dbReference type="Proteomes" id="UP001180020">
    <property type="component" value="Unassembled WGS sequence"/>
</dbReference>
<name>A0AAV9F5N0_ACOCL</name>
<proteinExistence type="predicted"/>
<feature type="domain" description="RRM" evidence="3">
    <location>
        <begin position="37"/>
        <end position="113"/>
    </location>
</feature>
<dbReference type="GO" id="GO:0003723">
    <property type="term" value="F:RNA binding"/>
    <property type="evidence" value="ECO:0007669"/>
    <property type="project" value="UniProtKB-UniRule"/>
</dbReference>
<reference evidence="4" key="2">
    <citation type="submission" date="2023-06" db="EMBL/GenBank/DDBJ databases">
        <authorList>
            <person name="Ma L."/>
            <person name="Liu K.-W."/>
            <person name="Li Z."/>
            <person name="Hsiao Y.-Y."/>
            <person name="Qi Y."/>
            <person name="Fu T."/>
            <person name="Tang G."/>
            <person name="Zhang D."/>
            <person name="Sun W.-H."/>
            <person name="Liu D.-K."/>
            <person name="Li Y."/>
            <person name="Chen G.-Z."/>
            <person name="Liu X.-D."/>
            <person name="Liao X.-Y."/>
            <person name="Jiang Y.-T."/>
            <person name="Yu X."/>
            <person name="Hao Y."/>
            <person name="Huang J."/>
            <person name="Zhao X.-W."/>
            <person name="Ke S."/>
            <person name="Chen Y.-Y."/>
            <person name="Wu W.-L."/>
            <person name="Hsu J.-L."/>
            <person name="Lin Y.-F."/>
            <person name="Huang M.-D."/>
            <person name="Li C.-Y."/>
            <person name="Huang L."/>
            <person name="Wang Z.-W."/>
            <person name="Zhao X."/>
            <person name="Zhong W.-Y."/>
            <person name="Peng D.-H."/>
            <person name="Ahmad S."/>
            <person name="Lan S."/>
            <person name="Zhang J.-S."/>
            <person name="Tsai W.-C."/>
            <person name="Van De Peer Y."/>
            <person name="Liu Z.-J."/>
        </authorList>
    </citation>
    <scope>NUCLEOTIDE SEQUENCE</scope>
    <source>
        <strain evidence="4">CP</strain>
        <tissue evidence="4">Leaves</tissue>
    </source>
</reference>
<dbReference type="SMART" id="SM00360">
    <property type="entry name" value="RRM"/>
    <property type="match status" value="1"/>
</dbReference>
<dbReference type="InterPro" id="IPR035979">
    <property type="entry name" value="RBD_domain_sf"/>
</dbReference>
<evidence type="ECO:0000256" key="1">
    <source>
        <dbReference type="PROSITE-ProRule" id="PRU00176"/>
    </source>
</evidence>
<organism evidence="4 5">
    <name type="scientific">Acorus calamus</name>
    <name type="common">Sweet flag</name>
    <dbReference type="NCBI Taxonomy" id="4465"/>
    <lineage>
        <taxon>Eukaryota</taxon>
        <taxon>Viridiplantae</taxon>
        <taxon>Streptophyta</taxon>
        <taxon>Embryophyta</taxon>
        <taxon>Tracheophyta</taxon>
        <taxon>Spermatophyta</taxon>
        <taxon>Magnoliopsida</taxon>
        <taxon>Liliopsida</taxon>
        <taxon>Acoraceae</taxon>
        <taxon>Acorus</taxon>
    </lineage>
</organism>
<dbReference type="CDD" id="cd00590">
    <property type="entry name" value="RRM_SF"/>
    <property type="match status" value="1"/>
</dbReference>
<dbReference type="EMBL" id="JAUJYO010000003">
    <property type="protein sequence ID" value="KAK1320534.1"/>
    <property type="molecule type" value="Genomic_DNA"/>
</dbReference>
<dbReference type="SUPFAM" id="SSF54928">
    <property type="entry name" value="RNA-binding domain, RBD"/>
    <property type="match status" value="1"/>
</dbReference>
<evidence type="ECO:0000313" key="4">
    <source>
        <dbReference type="EMBL" id="KAK1320534.1"/>
    </source>
</evidence>
<keyword evidence="1" id="KW-0694">RNA-binding</keyword>
<accession>A0AAV9F5N0</accession>
<feature type="compositionally biased region" description="Basic residues" evidence="2">
    <location>
        <begin position="175"/>
        <end position="184"/>
    </location>
</feature>
<protein>
    <recommendedName>
        <fullName evidence="3">RRM domain-containing protein</fullName>
    </recommendedName>
</protein>
<feature type="region of interest" description="Disordered" evidence="2">
    <location>
        <begin position="175"/>
        <end position="204"/>
    </location>
</feature>
<keyword evidence="5" id="KW-1185">Reference proteome</keyword>
<sequence>MRPSFHHRPHGLKLLYSQKHEKLYRRIWEPDLDRCIKTIFVSYIPIGTLEKDLKNFYGKYGPIVRIDLQPGKMQWMFAFVESEEPSAAQQARDLSDGTFIQDGHVIKANDETVKSCIPETPYEHPLFTFASSNSSIGGVMASHDVVHYAFDSLPYCAEILMFEFRGGIVGGGHNKVKRDQRTHRERGGGACFRRGGSAPTDPLLQHADSGCEPAGLRRATAAASHVGFGGE</sequence>
<evidence type="ECO:0000259" key="3">
    <source>
        <dbReference type="PROSITE" id="PS50102"/>
    </source>
</evidence>
<dbReference type="AlphaFoldDB" id="A0AAV9F5N0"/>
<evidence type="ECO:0000256" key="2">
    <source>
        <dbReference type="SAM" id="MobiDB-lite"/>
    </source>
</evidence>